<dbReference type="Proteomes" id="UP000276133">
    <property type="component" value="Unassembled WGS sequence"/>
</dbReference>
<evidence type="ECO:0000256" key="1">
    <source>
        <dbReference type="SAM" id="Phobius"/>
    </source>
</evidence>
<keyword evidence="3" id="KW-1185">Reference proteome</keyword>
<keyword evidence="1" id="KW-0472">Membrane</keyword>
<sequence>MALNILLELFKSRKKKSKSSCSDFEKKKSGLTLDLRLQTLINFCCLAATRQDRSTIGFIKLGLFSIASFIPIFSKAFFICNQLYY</sequence>
<keyword evidence="1" id="KW-1133">Transmembrane helix</keyword>
<evidence type="ECO:0000313" key="2">
    <source>
        <dbReference type="EMBL" id="RNA33632.1"/>
    </source>
</evidence>
<keyword evidence="1" id="KW-0812">Transmembrane</keyword>
<proteinExistence type="predicted"/>
<feature type="transmembrane region" description="Helical" evidence="1">
    <location>
        <begin position="61"/>
        <end position="84"/>
    </location>
</feature>
<reference evidence="2 3" key="1">
    <citation type="journal article" date="2018" name="Sci. Rep.">
        <title>Genomic signatures of local adaptation to the degree of environmental predictability in rotifers.</title>
        <authorList>
            <person name="Franch-Gras L."/>
            <person name="Hahn C."/>
            <person name="Garcia-Roger E.M."/>
            <person name="Carmona M.J."/>
            <person name="Serra M."/>
            <person name="Gomez A."/>
        </authorList>
    </citation>
    <scope>NUCLEOTIDE SEQUENCE [LARGE SCALE GENOMIC DNA]</scope>
    <source>
        <strain evidence="2">HYR1</strain>
    </source>
</reference>
<organism evidence="2 3">
    <name type="scientific">Brachionus plicatilis</name>
    <name type="common">Marine rotifer</name>
    <name type="synonym">Brachionus muelleri</name>
    <dbReference type="NCBI Taxonomy" id="10195"/>
    <lineage>
        <taxon>Eukaryota</taxon>
        <taxon>Metazoa</taxon>
        <taxon>Spiralia</taxon>
        <taxon>Gnathifera</taxon>
        <taxon>Rotifera</taxon>
        <taxon>Eurotatoria</taxon>
        <taxon>Monogononta</taxon>
        <taxon>Pseudotrocha</taxon>
        <taxon>Ploima</taxon>
        <taxon>Brachionidae</taxon>
        <taxon>Brachionus</taxon>
    </lineage>
</organism>
<gene>
    <name evidence="2" type="ORF">BpHYR1_000147</name>
</gene>
<dbReference type="AlphaFoldDB" id="A0A3M7SCX3"/>
<dbReference type="EMBL" id="REGN01001609">
    <property type="protein sequence ID" value="RNA33632.1"/>
    <property type="molecule type" value="Genomic_DNA"/>
</dbReference>
<protein>
    <submittedName>
        <fullName evidence="2">Uncharacterized protein</fullName>
    </submittedName>
</protein>
<accession>A0A3M7SCX3</accession>
<evidence type="ECO:0000313" key="3">
    <source>
        <dbReference type="Proteomes" id="UP000276133"/>
    </source>
</evidence>
<comment type="caution">
    <text evidence="2">The sequence shown here is derived from an EMBL/GenBank/DDBJ whole genome shotgun (WGS) entry which is preliminary data.</text>
</comment>
<name>A0A3M7SCX3_BRAPC</name>